<dbReference type="InterPro" id="IPR011009">
    <property type="entry name" value="Kinase-like_dom_sf"/>
</dbReference>
<evidence type="ECO:0000313" key="12">
    <source>
        <dbReference type="EMBL" id="KAG6513987.1"/>
    </source>
</evidence>
<keyword evidence="13" id="KW-1185">Reference proteome</keyword>
<proteinExistence type="predicted"/>
<dbReference type="PANTHER" id="PTHR45647">
    <property type="entry name" value="OS02G0152300 PROTEIN"/>
    <property type="match status" value="1"/>
</dbReference>
<keyword evidence="5" id="KW-0547">Nucleotide-binding</keyword>
<dbReference type="CDD" id="cd01989">
    <property type="entry name" value="USP_STK_Ubox_N"/>
    <property type="match status" value="1"/>
</dbReference>
<keyword evidence="7" id="KW-0067">ATP-binding</keyword>
<dbReference type="SUPFAM" id="SSF56112">
    <property type="entry name" value="Protein kinase-like (PK-like)"/>
    <property type="match status" value="1"/>
</dbReference>
<dbReference type="GO" id="GO:0004672">
    <property type="term" value="F:protein kinase activity"/>
    <property type="evidence" value="ECO:0007669"/>
    <property type="project" value="InterPro"/>
</dbReference>
<evidence type="ECO:0000256" key="2">
    <source>
        <dbReference type="ARBA" id="ARBA00004906"/>
    </source>
</evidence>
<dbReference type="Gene3D" id="1.10.510.10">
    <property type="entry name" value="Transferase(Phosphotransferase) domain 1"/>
    <property type="match status" value="1"/>
</dbReference>
<feature type="compositionally biased region" description="Low complexity" evidence="10">
    <location>
        <begin position="264"/>
        <end position="288"/>
    </location>
</feature>
<dbReference type="FunFam" id="3.30.200.20:FF:000162">
    <property type="entry name" value="Adenine nucleotide alpha hydrolase-like domain kinase"/>
    <property type="match status" value="1"/>
</dbReference>
<feature type="compositionally biased region" description="Polar residues" evidence="10">
    <location>
        <begin position="229"/>
        <end position="241"/>
    </location>
</feature>
<feature type="domain" description="Protein kinase" evidence="11">
    <location>
        <begin position="389"/>
        <end position="659"/>
    </location>
</feature>
<dbReference type="AlphaFoldDB" id="A0A8J5GW46"/>
<evidence type="ECO:0000256" key="4">
    <source>
        <dbReference type="ARBA" id="ARBA00022679"/>
    </source>
</evidence>
<evidence type="ECO:0000256" key="7">
    <source>
        <dbReference type="ARBA" id="ARBA00022840"/>
    </source>
</evidence>
<dbReference type="PROSITE" id="PS00108">
    <property type="entry name" value="PROTEIN_KINASE_ST"/>
    <property type="match status" value="1"/>
</dbReference>
<comment type="caution">
    <text evidence="12">The sequence shown here is derived from an EMBL/GenBank/DDBJ whole genome shotgun (WGS) entry which is preliminary data.</text>
</comment>
<comment type="pathway">
    <text evidence="2">Protein modification; protein ubiquitination.</text>
</comment>
<accession>A0A8J5GW46</accession>
<sequence length="696" mass="77668">MLNSCITYIELIDENDYKLRILPEYIYAEYYNIMSHTQASPLLAIAVDRDKNSQSAFKWALDNIITAKDNLTLVHVNTKSSCLSLDNANYVARITREIISPFRCFCTRKNVQCKDVIIEGIDVARAIIEFVSNARVEKLVVGASRSGFLRSLRSTDLSTSIYKGVPEFCTVYVIAKGKVSFVRNATRLLPAISPFRAQVQGQPIVQPNPIQIQSNKNDIKVTSEAAVSPRNQQKQNDSIKTPFNRGGKRAPTTKSQEEIIMAESDGSSVSSKSMGGSSFLSQESSSPSTIDQVEEELRMLKFELKQTKDKYNTARKDALTATRKAMVLQHWKRDEERQLEKARLAAESAITSADSKTSEASEHSFALPHRDVRYRRYAIEEIEEATENFAESRKIGEGGYGPVYRCFLDHTPVAIKVLRPDCSQGMSQFHQELDILCCIRHPNMVLLVGACPEYGCLVYEYMANGSLEDRLLRRGNTPAIPWQHRFRIAAEIGTGLLFLHQTKPEPLVHRDLKPGNILLDRSFVSKISDVGLARLVPPSVANSVTQYRMTATAGTFCYIDPEYQQSGMLGTKSDVYSIGIILLQLVTGKAPMGLTHCVESAIEKGTFEQVLDPSVPDWPVEEALSLAKLALRCSELRRKERPDLGKVILPELNRLREFAEGSIQQDSIFGASASSAYSHFSERVSLILLTSVICAD</sequence>
<evidence type="ECO:0000256" key="5">
    <source>
        <dbReference type="ARBA" id="ARBA00022741"/>
    </source>
</evidence>
<organism evidence="12 13">
    <name type="scientific">Zingiber officinale</name>
    <name type="common">Ginger</name>
    <name type="synonym">Amomum zingiber</name>
    <dbReference type="NCBI Taxonomy" id="94328"/>
    <lineage>
        <taxon>Eukaryota</taxon>
        <taxon>Viridiplantae</taxon>
        <taxon>Streptophyta</taxon>
        <taxon>Embryophyta</taxon>
        <taxon>Tracheophyta</taxon>
        <taxon>Spermatophyta</taxon>
        <taxon>Magnoliopsida</taxon>
        <taxon>Liliopsida</taxon>
        <taxon>Zingiberales</taxon>
        <taxon>Zingiberaceae</taxon>
        <taxon>Zingiber</taxon>
    </lineage>
</organism>
<dbReference type="PANTHER" id="PTHR45647:SF132">
    <property type="entry name" value="KINASE WITH ADENINE NUCLEOTIDE ALPHA HYDROLASES-LIKE DOMAIN-CONTAINING PROTEIN"/>
    <property type="match status" value="1"/>
</dbReference>
<keyword evidence="6" id="KW-0833">Ubl conjugation pathway</keyword>
<feature type="region of interest" description="Disordered" evidence="10">
    <location>
        <begin position="221"/>
        <end position="290"/>
    </location>
</feature>
<gene>
    <name evidence="12" type="ORF">ZIOFF_024324</name>
</gene>
<dbReference type="PROSITE" id="PS50011">
    <property type="entry name" value="PROTEIN_KINASE_DOM"/>
    <property type="match status" value="1"/>
</dbReference>
<protein>
    <recommendedName>
        <fullName evidence="3">RING-type E3 ubiquitin transferase</fullName>
        <ecNumber evidence="3">2.3.2.27</ecNumber>
    </recommendedName>
</protein>
<dbReference type="InterPro" id="IPR014729">
    <property type="entry name" value="Rossmann-like_a/b/a_fold"/>
</dbReference>
<dbReference type="Proteomes" id="UP000734854">
    <property type="component" value="Unassembled WGS sequence"/>
</dbReference>
<evidence type="ECO:0000313" key="13">
    <source>
        <dbReference type="Proteomes" id="UP000734854"/>
    </source>
</evidence>
<dbReference type="InterPro" id="IPR008271">
    <property type="entry name" value="Ser/Thr_kinase_AS"/>
</dbReference>
<dbReference type="Pfam" id="PF00582">
    <property type="entry name" value="Usp"/>
    <property type="match status" value="1"/>
</dbReference>
<feature type="coiled-coil region" evidence="9">
    <location>
        <begin position="290"/>
        <end position="317"/>
    </location>
</feature>
<evidence type="ECO:0000256" key="1">
    <source>
        <dbReference type="ARBA" id="ARBA00000900"/>
    </source>
</evidence>
<evidence type="ECO:0000259" key="11">
    <source>
        <dbReference type="PROSITE" id="PS50011"/>
    </source>
</evidence>
<reference evidence="12 13" key="1">
    <citation type="submission" date="2020-08" db="EMBL/GenBank/DDBJ databases">
        <title>Plant Genome Project.</title>
        <authorList>
            <person name="Zhang R.-G."/>
        </authorList>
    </citation>
    <scope>NUCLEOTIDE SEQUENCE [LARGE SCALE GENOMIC DNA]</scope>
    <source>
        <tissue evidence="12">Rhizome</tissue>
    </source>
</reference>
<dbReference type="GO" id="GO:0061630">
    <property type="term" value="F:ubiquitin protein ligase activity"/>
    <property type="evidence" value="ECO:0007669"/>
    <property type="project" value="UniProtKB-EC"/>
</dbReference>
<comment type="catalytic activity">
    <reaction evidence="1">
        <text>S-ubiquitinyl-[E2 ubiquitin-conjugating enzyme]-L-cysteine + [acceptor protein]-L-lysine = [E2 ubiquitin-conjugating enzyme]-L-cysteine + N(6)-ubiquitinyl-[acceptor protein]-L-lysine.</text>
        <dbReference type="EC" id="2.3.2.27"/>
    </reaction>
</comment>
<dbReference type="GO" id="GO:0005524">
    <property type="term" value="F:ATP binding"/>
    <property type="evidence" value="ECO:0007669"/>
    <property type="project" value="UniProtKB-KW"/>
</dbReference>
<keyword evidence="4" id="KW-0808">Transferase</keyword>
<evidence type="ECO:0000256" key="10">
    <source>
        <dbReference type="SAM" id="MobiDB-lite"/>
    </source>
</evidence>
<dbReference type="Pfam" id="PF00069">
    <property type="entry name" value="Pkinase"/>
    <property type="match status" value="1"/>
</dbReference>
<dbReference type="Gene3D" id="3.30.200.20">
    <property type="entry name" value="Phosphorylase Kinase, domain 1"/>
    <property type="match status" value="1"/>
</dbReference>
<name>A0A8J5GW46_ZINOF</name>
<keyword evidence="8 9" id="KW-0175">Coiled coil</keyword>
<dbReference type="SMART" id="SM00220">
    <property type="entry name" value="S_TKc"/>
    <property type="match status" value="1"/>
</dbReference>
<dbReference type="EMBL" id="JACMSC010000007">
    <property type="protein sequence ID" value="KAG6513987.1"/>
    <property type="molecule type" value="Genomic_DNA"/>
</dbReference>
<evidence type="ECO:0000256" key="6">
    <source>
        <dbReference type="ARBA" id="ARBA00022786"/>
    </source>
</evidence>
<dbReference type="InterPro" id="IPR051348">
    <property type="entry name" value="U-box_ubiquitin_ligases"/>
</dbReference>
<dbReference type="InterPro" id="IPR006016">
    <property type="entry name" value="UspA"/>
</dbReference>
<dbReference type="EC" id="2.3.2.27" evidence="3"/>
<evidence type="ECO:0000256" key="8">
    <source>
        <dbReference type="ARBA" id="ARBA00023054"/>
    </source>
</evidence>
<evidence type="ECO:0000256" key="3">
    <source>
        <dbReference type="ARBA" id="ARBA00012483"/>
    </source>
</evidence>
<evidence type="ECO:0000256" key="9">
    <source>
        <dbReference type="SAM" id="Coils"/>
    </source>
</evidence>
<dbReference type="InterPro" id="IPR000719">
    <property type="entry name" value="Prot_kinase_dom"/>
</dbReference>
<dbReference type="FunFam" id="1.10.510.10:FF:000498">
    <property type="entry name" value="U-box domain-containing protein 51"/>
    <property type="match status" value="1"/>
</dbReference>
<dbReference type="Gene3D" id="3.40.50.620">
    <property type="entry name" value="HUPs"/>
    <property type="match status" value="1"/>
</dbReference>
<dbReference type="SUPFAM" id="SSF52402">
    <property type="entry name" value="Adenine nucleotide alpha hydrolases-like"/>
    <property type="match status" value="1"/>
</dbReference>